<feature type="region of interest" description="Disordered" evidence="1">
    <location>
        <begin position="1"/>
        <end position="21"/>
    </location>
</feature>
<protein>
    <submittedName>
        <fullName evidence="2">Uncharacterized protein</fullName>
    </submittedName>
</protein>
<evidence type="ECO:0000256" key="1">
    <source>
        <dbReference type="SAM" id="MobiDB-lite"/>
    </source>
</evidence>
<name>U4LMW4_PYROM</name>
<evidence type="ECO:0000313" key="3">
    <source>
        <dbReference type="Proteomes" id="UP000018144"/>
    </source>
</evidence>
<evidence type="ECO:0000313" key="2">
    <source>
        <dbReference type="EMBL" id="CCX30680.1"/>
    </source>
</evidence>
<organism evidence="2 3">
    <name type="scientific">Pyronema omphalodes (strain CBS 100304)</name>
    <name type="common">Pyronema confluens</name>
    <dbReference type="NCBI Taxonomy" id="1076935"/>
    <lineage>
        <taxon>Eukaryota</taxon>
        <taxon>Fungi</taxon>
        <taxon>Dikarya</taxon>
        <taxon>Ascomycota</taxon>
        <taxon>Pezizomycotina</taxon>
        <taxon>Pezizomycetes</taxon>
        <taxon>Pezizales</taxon>
        <taxon>Pyronemataceae</taxon>
        <taxon>Pyronema</taxon>
    </lineage>
</organism>
<feature type="compositionally biased region" description="Basic and acidic residues" evidence="1">
    <location>
        <begin position="57"/>
        <end position="66"/>
    </location>
</feature>
<proteinExistence type="predicted"/>
<reference evidence="2 3" key="1">
    <citation type="journal article" date="2013" name="PLoS Genet.">
        <title>The genome and development-dependent transcriptomes of Pyronema confluens: a window into fungal evolution.</title>
        <authorList>
            <person name="Traeger S."/>
            <person name="Altegoer F."/>
            <person name="Freitag M."/>
            <person name="Gabaldon T."/>
            <person name="Kempken F."/>
            <person name="Kumar A."/>
            <person name="Marcet-Houben M."/>
            <person name="Poggeler S."/>
            <person name="Stajich J.E."/>
            <person name="Nowrousian M."/>
        </authorList>
    </citation>
    <scope>NUCLEOTIDE SEQUENCE [LARGE SCALE GENOMIC DNA]</scope>
    <source>
        <strain evidence="3">CBS 100304</strain>
        <tissue evidence="2">Vegetative mycelium</tissue>
    </source>
</reference>
<feature type="compositionally biased region" description="Pro residues" evidence="1">
    <location>
        <begin position="74"/>
        <end position="87"/>
    </location>
</feature>
<dbReference type="AlphaFoldDB" id="U4LMW4"/>
<keyword evidence="3" id="KW-1185">Reference proteome</keyword>
<accession>U4LMW4</accession>
<feature type="region of interest" description="Disordered" evidence="1">
    <location>
        <begin position="38"/>
        <end position="92"/>
    </location>
</feature>
<dbReference type="Proteomes" id="UP000018144">
    <property type="component" value="Unassembled WGS sequence"/>
</dbReference>
<dbReference type="EMBL" id="HF935464">
    <property type="protein sequence ID" value="CCX30680.1"/>
    <property type="molecule type" value="Genomic_DNA"/>
</dbReference>
<sequence length="139" mass="16258">MDTQYEGYPEDSDVEGLNFEATRRPYDIEGWDFIERLSQATKNGECEPEEEEEDSNEDRVPGREEMPIIVQPKPQLPPGLPPVPPYTPFEHPAPLHEHQLYLPLDFDYDNPGVPRFRPRPHPLKFFKVMFMDTIFDEKG</sequence>
<gene>
    <name evidence="2" type="ORF">PCON_09019</name>
</gene>
<feature type="compositionally biased region" description="Acidic residues" evidence="1">
    <location>
        <begin position="46"/>
        <end position="56"/>
    </location>
</feature>